<organism evidence="1 2">
    <name type="scientific">Trichostrongylus colubriformis</name>
    <name type="common">Black scour worm</name>
    <dbReference type="NCBI Taxonomy" id="6319"/>
    <lineage>
        <taxon>Eukaryota</taxon>
        <taxon>Metazoa</taxon>
        <taxon>Ecdysozoa</taxon>
        <taxon>Nematoda</taxon>
        <taxon>Chromadorea</taxon>
        <taxon>Rhabditida</taxon>
        <taxon>Rhabditina</taxon>
        <taxon>Rhabditomorpha</taxon>
        <taxon>Strongyloidea</taxon>
        <taxon>Trichostrongylidae</taxon>
        <taxon>Trichostrongylus</taxon>
    </lineage>
</organism>
<dbReference type="Proteomes" id="UP001331761">
    <property type="component" value="Unassembled WGS sequence"/>
</dbReference>
<comment type="caution">
    <text evidence="1">The sequence shown here is derived from an EMBL/GenBank/DDBJ whole genome shotgun (WGS) entry which is preliminary data.</text>
</comment>
<reference evidence="1 2" key="1">
    <citation type="submission" date="2019-10" db="EMBL/GenBank/DDBJ databases">
        <title>Assembly and Annotation for the nematode Trichostrongylus colubriformis.</title>
        <authorList>
            <person name="Martin J."/>
        </authorList>
    </citation>
    <scope>NUCLEOTIDE SEQUENCE [LARGE SCALE GENOMIC DNA]</scope>
    <source>
        <strain evidence="1">G859</strain>
        <tissue evidence="1">Whole worm</tissue>
    </source>
</reference>
<evidence type="ECO:0000313" key="1">
    <source>
        <dbReference type="EMBL" id="KAK5965533.1"/>
    </source>
</evidence>
<evidence type="ECO:0000313" key="2">
    <source>
        <dbReference type="Proteomes" id="UP001331761"/>
    </source>
</evidence>
<name>A0AAN8F5T8_TRICO</name>
<dbReference type="EMBL" id="WIXE01024523">
    <property type="protein sequence ID" value="KAK5965533.1"/>
    <property type="molecule type" value="Genomic_DNA"/>
</dbReference>
<proteinExistence type="predicted"/>
<dbReference type="AlphaFoldDB" id="A0AAN8F5T8"/>
<sequence>MASERERIAKILEGFDPVSHGLPEDFILTKLTAMKGCGCKVPRAILLDLLKTFGSDVVIDSDGVGT</sequence>
<accession>A0AAN8F5T8</accession>
<keyword evidence="2" id="KW-1185">Reference proteome</keyword>
<gene>
    <name evidence="1" type="ORF">GCK32_021176</name>
</gene>
<protein>
    <submittedName>
        <fullName evidence="1">BMA-SELD-1 isoform b</fullName>
    </submittedName>
</protein>